<keyword evidence="2" id="KW-1133">Transmembrane helix</keyword>
<evidence type="ECO:0000313" key="6">
    <source>
        <dbReference type="EMBL" id="KAA9005353.1"/>
    </source>
</evidence>
<dbReference type="Pfam" id="PF00990">
    <property type="entry name" value="GGDEF"/>
    <property type="match status" value="1"/>
</dbReference>
<evidence type="ECO:0000256" key="1">
    <source>
        <dbReference type="SAM" id="MobiDB-lite"/>
    </source>
</evidence>
<dbReference type="CDD" id="cd00130">
    <property type="entry name" value="PAS"/>
    <property type="match status" value="1"/>
</dbReference>
<protein>
    <submittedName>
        <fullName evidence="6">Diguanylate cyclase</fullName>
    </submittedName>
</protein>
<comment type="caution">
    <text evidence="6">The sequence shown here is derived from an EMBL/GenBank/DDBJ whole genome shotgun (WGS) entry which is preliminary data.</text>
</comment>
<dbReference type="PANTHER" id="PTHR44757">
    <property type="entry name" value="DIGUANYLATE CYCLASE DGCP"/>
    <property type="match status" value="1"/>
</dbReference>
<dbReference type="SUPFAM" id="SSF55785">
    <property type="entry name" value="PYP-like sensor domain (PAS domain)"/>
    <property type="match status" value="1"/>
</dbReference>
<name>A0A5J5GBT0_9BACL</name>
<dbReference type="CDD" id="cd01949">
    <property type="entry name" value="GGDEF"/>
    <property type="match status" value="1"/>
</dbReference>
<reference evidence="6 7" key="1">
    <citation type="submission" date="2019-09" db="EMBL/GenBank/DDBJ databases">
        <title>Bacillus ochoae sp. nov., Paenibacillus whitsoniae sp. nov., Paenibacillus spiritus sp. nov. Isolated from the Mars Exploration Rover during spacecraft assembly.</title>
        <authorList>
            <person name="Seuylemezian A."/>
            <person name="Vaishampayan P."/>
        </authorList>
    </citation>
    <scope>NUCLEOTIDE SEQUENCE [LARGE SCALE GENOMIC DNA]</scope>
    <source>
        <strain evidence="6 7">MER_111</strain>
    </source>
</reference>
<evidence type="ECO:0000256" key="2">
    <source>
        <dbReference type="SAM" id="Phobius"/>
    </source>
</evidence>
<dbReference type="InterPro" id="IPR000014">
    <property type="entry name" value="PAS"/>
</dbReference>
<dbReference type="InterPro" id="IPR043128">
    <property type="entry name" value="Rev_trsase/Diguanyl_cyclase"/>
</dbReference>
<evidence type="ECO:0000313" key="7">
    <source>
        <dbReference type="Proteomes" id="UP000367750"/>
    </source>
</evidence>
<dbReference type="PROSITE" id="PS50887">
    <property type="entry name" value="GGDEF"/>
    <property type="match status" value="1"/>
</dbReference>
<dbReference type="NCBIfam" id="TIGR00254">
    <property type="entry name" value="GGDEF"/>
    <property type="match status" value="1"/>
</dbReference>
<feature type="region of interest" description="Disordered" evidence="1">
    <location>
        <begin position="510"/>
        <end position="532"/>
    </location>
</feature>
<dbReference type="InterPro" id="IPR001610">
    <property type="entry name" value="PAC"/>
</dbReference>
<dbReference type="GO" id="GO:0006355">
    <property type="term" value="P:regulation of DNA-templated transcription"/>
    <property type="evidence" value="ECO:0007669"/>
    <property type="project" value="InterPro"/>
</dbReference>
<feature type="domain" description="PAS" evidence="3">
    <location>
        <begin position="227"/>
        <end position="268"/>
    </location>
</feature>
<organism evidence="6 7">
    <name type="scientific">Paenibacillus spiritus</name>
    <dbReference type="NCBI Taxonomy" id="2496557"/>
    <lineage>
        <taxon>Bacteria</taxon>
        <taxon>Bacillati</taxon>
        <taxon>Bacillota</taxon>
        <taxon>Bacilli</taxon>
        <taxon>Bacillales</taxon>
        <taxon>Paenibacillaceae</taxon>
        <taxon>Paenibacillus</taxon>
    </lineage>
</organism>
<dbReference type="Gene3D" id="3.30.70.270">
    <property type="match status" value="1"/>
</dbReference>
<feature type="transmembrane region" description="Helical" evidence="2">
    <location>
        <begin position="196"/>
        <end position="215"/>
    </location>
</feature>
<evidence type="ECO:0000259" key="3">
    <source>
        <dbReference type="PROSITE" id="PS50112"/>
    </source>
</evidence>
<dbReference type="Pfam" id="PF00989">
    <property type="entry name" value="PAS"/>
    <property type="match status" value="1"/>
</dbReference>
<feature type="domain" description="PAC" evidence="4">
    <location>
        <begin position="298"/>
        <end position="350"/>
    </location>
</feature>
<feature type="transmembrane region" description="Helical" evidence="2">
    <location>
        <begin position="12"/>
        <end position="34"/>
    </location>
</feature>
<proteinExistence type="predicted"/>
<dbReference type="AlphaFoldDB" id="A0A5J5GBT0"/>
<dbReference type="InterPro" id="IPR000700">
    <property type="entry name" value="PAS-assoc_C"/>
</dbReference>
<dbReference type="PANTHER" id="PTHR44757:SF2">
    <property type="entry name" value="BIOFILM ARCHITECTURE MAINTENANCE PROTEIN MBAA"/>
    <property type="match status" value="1"/>
</dbReference>
<sequence length="532" mass="59424">MHVTETQTTKRLILMLAAIAAVLVGASVAVLIYLNYSIDRISGVLFQDVDKSHELILNADRDLYQSSLALYTLYTSDGRDRLLAGSQFENNVEEASRRVNAAAGRLSGGKPYESLRSNDYVLEQIRSELAGFAAARDEWLAAGRNMLASGDPAATPPSSLNKLLDNARGHLDRSEDLLSRYGDQVMDIFKERKSSLFAVYSLMLIVLFLFIFYLGRRMLFLQKQRQEESGMYQLIGESMTDFILLTDANGSILYASPSHLPVLGYTPKTGAPLSQYIREPDIAWAKLKNAASGSSASKASELRMRSADGHWVWMETKVSAITGSESYPARFMLVSREITQRKQHEERLHKLAFYDHLTSIPNRAHFKMYMENLFSQPKDNQTLIALALLDCDRFKQLNDTLGHLAGDEFLQLLSGQLQQTVKGVGQAFRIGGDEFAVVLHRFSSPEMLEEILDRLLKLFNKTWSINNGSSFHTSASIGVALYPKHGKTINELLRAADLAMYRSKDHGGNEATLYTPAMDGDPGREERAANRS</sequence>
<gene>
    <name evidence="6" type="ORF">F4V43_07715</name>
</gene>
<dbReference type="OrthoDB" id="9759607at2"/>
<accession>A0A5J5GBT0</accession>
<dbReference type="NCBIfam" id="TIGR00229">
    <property type="entry name" value="sensory_box"/>
    <property type="match status" value="1"/>
</dbReference>
<dbReference type="PROSITE" id="PS50113">
    <property type="entry name" value="PAC"/>
    <property type="match status" value="1"/>
</dbReference>
<keyword evidence="2" id="KW-0472">Membrane</keyword>
<feature type="compositionally biased region" description="Basic and acidic residues" evidence="1">
    <location>
        <begin position="521"/>
        <end position="532"/>
    </location>
</feature>
<dbReference type="Gene3D" id="3.30.450.20">
    <property type="entry name" value="PAS domain"/>
    <property type="match status" value="1"/>
</dbReference>
<dbReference type="SMART" id="SM00267">
    <property type="entry name" value="GGDEF"/>
    <property type="match status" value="1"/>
</dbReference>
<dbReference type="InterPro" id="IPR052155">
    <property type="entry name" value="Biofilm_reg_signaling"/>
</dbReference>
<dbReference type="InterPro" id="IPR000160">
    <property type="entry name" value="GGDEF_dom"/>
</dbReference>
<feature type="domain" description="GGDEF" evidence="5">
    <location>
        <begin position="382"/>
        <end position="516"/>
    </location>
</feature>
<dbReference type="InterPro" id="IPR035965">
    <property type="entry name" value="PAS-like_dom_sf"/>
</dbReference>
<dbReference type="Proteomes" id="UP000367750">
    <property type="component" value="Unassembled WGS sequence"/>
</dbReference>
<dbReference type="SUPFAM" id="SSF55073">
    <property type="entry name" value="Nucleotide cyclase"/>
    <property type="match status" value="1"/>
</dbReference>
<dbReference type="PROSITE" id="PS50112">
    <property type="entry name" value="PAS"/>
    <property type="match status" value="1"/>
</dbReference>
<dbReference type="InterPro" id="IPR029787">
    <property type="entry name" value="Nucleotide_cyclase"/>
</dbReference>
<keyword evidence="7" id="KW-1185">Reference proteome</keyword>
<dbReference type="InterPro" id="IPR013767">
    <property type="entry name" value="PAS_fold"/>
</dbReference>
<dbReference type="EMBL" id="VYKK01000008">
    <property type="protein sequence ID" value="KAA9005353.1"/>
    <property type="molecule type" value="Genomic_DNA"/>
</dbReference>
<keyword evidence="2" id="KW-0812">Transmembrane</keyword>
<evidence type="ECO:0000259" key="5">
    <source>
        <dbReference type="PROSITE" id="PS50887"/>
    </source>
</evidence>
<dbReference type="SMART" id="SM00086">
    <property type="entry name" value="PAC"/>
    <property type="match status" value="1"/>
</dbReference>
<evidence type="ECO:0000259" key="4">
    <source>
        <dbReference type="PROSITE" id="PS50113"/>
    </source>
</evidence>